<keyword evidence="2" id="KW-0732">Signal</keyword>
<dbReference type="Proteomes" id="UP000722336">
    <property type="component" value="Unassembled WGS sequence"/>
</dbReference>
<evidence type="ECO:0000313" key="4">
    <source>
        <dbReference type="Proteomes" id="UP000722336"/>
    </source>
</evidence>
<reference evidence="3 4" key="1">
    <citation type="submission" date="2021-04" db="EMBL/GenBank/DDBJ databases">
        <authorList>
            <person name="Pira H."/>
            <person name="Risdian C."/>
            <person name="Wink J."/>
        </authorList>
    </citation>
    <scope>NUCLEOTIDE SEQUENCE [LARGE SCALE GENOMIC DNA]</scope>
    <source>
        <strain evidence="3 4">WHA3</strain>
    </source>
</reference>
<sequence length="235" mass="24523">MNITTTLLAGATALGMASAATAVVIILDDFETEFAGQPYATSGAVVQTTDTITVDGNTFDRTASLLVDNNVNGAPAMAQFRTDTGNFILSSDTGVSAVATLEYDLGAILFDAQTGSATGILRLQEEFADRPRTYIFTLNGVAVDTNEQLIDTELGFPKIIELNFDTANLTGNDILGITIDAGVAGRSLGDALDLELSFLNIEIPDVPVSVPAPGVLSLLGLGLLGLGLSRRRHTV</sequence>
<dbReference type="InterPro" id="IPR010916">
    <property type="entry name" value="TonB_box_CS"/>
</dbReference>
<dbReference type="InterPro" id="IPR013424">
    <property type="entry name" value="Ice-binding_C"/>
</dbReference>
<feature type="chain" id="PRO_5046426115" evidence="2">
    <location>
        <begin position="23"/>
        <end position="235"/>
    </location>
</feature>
<dbReference type="PROSITE" id="PS00430">
    <property type="entry name" value="TONB_DEPENDENT_REC_1"/>
    <property type="match status" value="1"/>
</dbReference>
<name>A0ABS6SHX4_9SPHN</name>
<comment type="caution">
    <text evidence="3">The sequence shown here is derived from an EMBL/GenBank/DDBJ whole genome shotgun (WGS) entry which is preliminary data.</text>
</comment>
<dbReference type="NCBIfam" id="TIGR02595">
    <property type="entry name" value="PEP_CTERM"/>
    <property type="match status" value="1"/>
</dbReference>
<keyword evidence="1" id="KW-1133">Transmembrane helix</keyword>
<keyword evidence="1" id="KW-0812">Transmembrane</keyword>
<organism evidence="3 4">
    <name type="scientific">Pacificimonas pallii</name>
    <dbReference type="NCBI Taxonomy" id="2827236"/>
    <lineage>
        <taxon>Bacteria</taxon>
        <taxon>Pseudomonadati</taxon>
        <taxon>Pseudomonadota</taxon>
        <taxon>Alphaproteobacteria</taxon>
        <taxon>Sphingomonadales</taxon>
        <taxon>Sphingosinicellaceae</taxon>
        <taxon>Pacificimonas</taxon>
    </lineage>
</organism>
<protein>
    <submittedName>
        <fullName evidence="3">PEP-CTERM sorting domain-containing protein</fullName>
    </submittedName>
</protein>
<dbReference type="EMBL" id="JAGSPA010000007">
    <property type="protein sequence ID" value="MBV7257946.1"/>
    <property type="molecule type" value="Genomic_DNA"/>
</dbReference>
<evidence type="ECO:0000256" key="1">
    <source>
        <dbReference type="SAM" id="Phobius"/>
    </source>
</evidence>
<evidence type="ECO:0000256" key="2">
    <source>
        <dbReference type="SAM" id="SignalP"/>
    </source>
</evidence>
<accession>A0ABS6SHX4</accession>
<keyword evidence="4" id="KW-1185">Reference proteome</keyword>
<proteinExistence type="predicted"/>
<feature type="signal peptide" evidence="2">
    <location>
        <begin position="1"/>
        <end position="22"/>
    </location>
</feature>
<evidence type="ECO:0000313" key="3">
    <source>
        <dbReference type="EMBL" id="MBV7257946.1"/>
    </source>
</evidence>
<gene>
    <name evidence="3" type="ORF">KCG44_14260</name>
</gene>
<dbReference type="RefSeq" id="WP_218446796.1">
    <property type="nucleotide sequence ID" value="NZ_JAGSPA010000007.1"/>
</dbReference>
<feature type="transmembrane region" description="Helical" evidence="1">
    <location>
        <begin position="210"/>
        <end position="229"/>
    </location>
</feature>
<keyword evidence="1" id="KW-0472">Membrane</keyword>